<comment type="caution">
    <text evidence="2">The sequence shown here is derived from an EMBL/GenBank/DDBJ whole genome shotgun (WGS) entry which is preliminary data.</text>
</comment>
<reference evidence="2 3" key="1">
    <citation type="submission" date="2010-12" db="EMBL/GenBank/DDBJ databases">
        <authorList>
            <person name="Muzny D."/>
            <person name="Qin X."/>
            <person name="Deng J."/>
            <person name="Jiang H."/>
            <person name="Liu Y."/>
            <person name="Qu J."/>
            <person name="Song X.-Z."/>
            <person name="Zhang L."/>
            <person name="Thornton R."/>
            <person name="Coyle M."/>
            <person name="Francisco L."/>
            <person name="Jackson L."/>
            <person name="Javaid M."/>
            <person name="Korchina V."/>
            <person name="Kovar C."/>
            <person name="Mata R."/>
            <person name="Mathew T."/>
            <person name="Ngo R."/>
            <person name="Nguyen L."/>
            <person name="Nguyen N."/>
            <person name="Okwuonu G."/>
            <person name="Ongeri F."/>
            <person name="Pham C."/>
            <person name="Simmons D."/>
            <person name="Wilczek-Boney K."/>
            <person name="Hale W."/>
            <person name="Jakkamsetti A."/>
            <person name="Pham P."/>
            <person name="Ruth R."/>
            <person name="San Lucas F."/>
            <person name="Warren J."/>
            <person name="Zhang J."/>
            <person name="Zhao Z."/>
            <person name="Zhou C."/>
            <person name="Zhu D."/>
            <person name="Lee S."/>
            <person name="Bess C."/>
            <person name="Blankenburg K."/>
            <person name="Forbes L."/>
            <person name="Fu Q."/>
            <person name="Gubbala S."/>
            <person name="Hirani K."/>
            <person name="Jayaseelan J.C."/>
            <person name="Lara F."/>
            <person name="Munidasa M."/>
            <person name="Palculict T."/>
            <person name="Patil S."/>
            <person name="Pu L.-L."/>
            <person name="Saada N."/>
            <person name="Tang L."/>
            <person name="Weissenberger G."/>
            <person name="Zhu Y."/>
            <person name="Hemphill L."/>
            <person name="Shang Y."/>
            <person name="Youmans B."/>
            <person name="Ayvaz T."/>
            <person name="Ross M."/>
            <person name="Santibanez J."/>
            <person name="Aqrawi P."/>
            <person name="Gross S."/>
            <person name="Joshi V."/>
            <person name="Fowler G."/>
            <person name="Nazareth L."/>
            <person name="Reid J."/>
            <person name="Worley K."/>
            <person name="Petrosino J."/>
            <person name="Highlander S."/>
            <person name="Gibbs R."/>
        </authorList>
    </citation>
    <scope>NUCLEOTIDE SEQUENCE [LARGE SCALE GENOMIC DNA]</scope>
    <source>
        <strain evidence="2 3">ATCC 51333</strain>
    </source>
</reference>
<name>E6M165_9ACTO</name>
<organism evidence="2 3">
    <name type="scientific">Mobiluncus curtisii ATCC 51333</name>
    <dbReference type="NCBI Taxonomy" id="887326"/>
    <lineage>
        <taxon>Bacteria</taxon>
        <taxon>Bacillati</taxon>
        <taxon>Actinomycetota</taxon>
        <taxon>Actinomycetes</taxon>
        <taxon>Actinomycetales</taxon>
        <taxon>Actinomycetaceae</taxon>
        <taxon>Mobiluncus</taxon>
    </lineage>
</organism>
<evidence type="ECO:0000313" key="2">
    <source>
        <dbReference type="EMBL" id="EFU79266.1"/>
    </source>
</evidence>
<feature type="transmembrane region" description="Helical" evidence="1">
    <location>
        <begin position="16"/>
        <end position="37"/>
    </location>
</feature>
<keyword evidence="1" id="KW-0812">Transmembrane</keyword>
<accession>E6M165</accession>
<evidence type="ECO:0000313" key="3">
    <source>
        <dbReference type="Proteomes" id="UP000005573"/>
    </source>
</evidence>
<dbReference type="Proteomes" id="UP000005573">
    <property type="component" value="Unassembled WGS sequence"/>
</dbReference>
<keyword evidence="1" id="KW-1133">Transmembrane helix</keyword>
<gene>
    <name evidence="2" type="ORF">HMPREF0388_1852</name>
</gene>
<evidence type="ECO:0000256" key="1">
    <source>
        <dbReference type="SAM" id="Phobius"/>
    </source>
</evidence>
<dbReference type="AlphaFoldDB" id="E6M165"/>
<sequence>MNEEELVSWLFANPDTVAAVALVVAVSVLVIWLVMVLSRPLRLCRNVPDPLRRYAVSACRNFRAQFAIYGATEKKGDKTIRRIPHLIGVEGAGRDITLLSKWPDDRYKQQLDSKT</sequence>
<dbReference type="RefSeq" id="WP_004572039.1">
    <property type="nucleotide sequence ID" value="NZ_GL622342.1"/>
</dbReference>
<protein>
    <submittedName>
        <fullName evidence="2">Uncharacterized protein</fullName>
    </submittedName>
</protein>
<dbReference type="EMBL" id="AEPY01000013">
    <property type="protein sequence ID" value="EFU79266.1"/>
    <property type="molecule type" value="Genomic_DNA"/>
</dbReference>
<feature type="non-terminal residue" evidence="2">
    <location>
        <position position="115"/>
    </location>
</feature>
<proteinExistence type="predicted"/>
<dbReference type="HOGENOM" id="CLU_2126301_0_0_11"/>
<keyword evidence="1" id="KW-0472">Membrane</keyword>